<accession>A0A375AEU8</accession>
<dbReference type="EMBL" id="LT615367">
    <property type="protein sequence ID" value="SLM64527.1"/>
    <property type="molecule type" value="Genomic_DNA"/>
</dbReference>
<evidence type="ECO:0000313" key="3">
    <source>
        <dbReference type="Proteomes" id="UP000294820"/>
    </source>
</evidence>
<protein>
    <submittedName>
        <fullName evidence="2">Uncharacterized protein</fullName>
    </submittedName>
</protein>
<evidence type="ECO:0000256" key="1">
    <source>
        <dbReference type="SAM" id="Phobius"/>
    </source>
</evidence>
<evidence type="ECO:0000313" key="2">
    <source>
        <dbReference type="EMBL" id="SLM64527.1"/>
    </source>
</evidence>
<proteinExistence type="predicted"/>
<keyword evidence="1" id="KW-1133">Transmembrane helix</keyword>
<sequence length="39" mass="4232">MPGVLTRLAQGVILAGLAWFLACFFHITGLLFIKLLLAC</sequence>
<dbReference type="Proteomes" id="UP000294820">
    <property type="component" value="Chromosome 1"/>
</dbReference>
<keyword evidence="1" id="KW-0472">Membrane</keyword>
<reference evidence="2 3" key="1">
    <citation type="submission" date="2016-09" db="EMBL/GenBank/DDBJ databases">
        <authorList>
            <person name="Reverchon S."/>
            <person name="Nasser W."/>
            <person name="Leonard S."/>
            <person name="Brochier C."/>
            <person name="Duprey A."/>
        </authorList>
    </citation>
    <scope>NUCLEOTIDE SEQUENCE [LARGE SCALE GENOMIC DNA]</scope>
    <source>
        <strain evidence="2 3">174/2</strain>
    </source>
</reference>
<dbReference type="PROSITE" id="PS51257">
    <property type="entry name" value="PROKAR_LIPOPROTEIN"/>
    <property type="match status" value="1"/>
</dbReference>
<keyword evidence="1" id="KW-0812">Transmembrane</keyword>
<dbReference type="AlphaFoldDB" id="A0A375AEU8"/>
<organism evidence="2 3">
    <name type="scientific">Dickeya aquatica</name>
    <dbReference type="NCBI Taxonomy" id="1401087"/>
    <lineage>
        <taxon>Bacteria</taxon>
        <taxon>Pseudomonadati</taxon>
        <taxon>Pseudomonadota</taxon>
        <taxon>Gammaproteobacteria</taxon>
        <taxon>Enterobacterales</taxon>
        <taxon>Pectobacteriaceae</taxon>
        <taxon>Dickeya</taxon>
    </lineage>
</organism>
<gene>
    <name evidence="2" type="ORF">DAQ1742_03733</name>
</gene>
<dbReference type="KEGG" id="daq:DAQ1742_03733"/>
<feature type="transmembrane region" description="Helical" evidence="1">
    <location>
        <begin position="12"/>
        <end position="37"/>
    </location>
</feature>
<keyword evidence="3" id="KW-1185">Reference proteome</keyword>
<name>A0A375AEU8_9GAMM</name>